<proteinExistence type="inferred from homology"/>
<evidence type="ECO:0000256" key="5">
    <source>
        <dbReference type="ARBA" id="ARBA00048082"/>
    </source>
</evidence>
<comment type="similarity">
    <text evidence="4">Belongs to the peptidase C56 family. HSP31-like subfamily.</text>
</comment>
<gene>
    <name evidence="7" type="ORF">IFR04_005435</name>
</gene>
<comment type="catalytic activity">
    <reaction evidence="5">
        <text>methylglyoxal + H2O = (R)-lactate + H(+)</text>
        <dbReference type="Rhea" id="RHEA:27754"/>
        <dbReference type="ChEBI" id="CHEBI:15377"/>
        <dbReference type="ChEBI" id="CHEBI:15378"/>
        <dbReference type="ChEBI" id="CHEBI:16004"/>
        <dbReference type="ChEBI" id="CHEBI:17158"/>
        <dbReference type="EC" id="4.2.1.130"/>
    </reaction>
</comment>
<evidence type="ECO:0000256" key="1">
    <source>
        <dbReference type="ARBA" id="ARBA00013134"/>
    </source>
</evidence>
<evidence type="ECO:0000259" key="6">
    <source>
        <dbReference type="Pfam" id="PF01965"/>
    </source>
</evidence>
<dbReference type="GO" id="GO:0019172">
    <property type="term" value="F:glyoxalase III activity"/>
    <property type="evidence" value="ECO:0007669"/>
    <property type="project" value="UniProtKB-EC"/>
</dbReference>
<reference evidence="7" key="1">
    <citation type="submission" date="2021-02" db="EMBL/GenBank/DDBJ databases">
        <title>Genome sequence Cadophora malorum strain M34.</title>
        <authorList>
            <person name="Stefanovic E."/>
            <person name="Vu D."/>
            <person name="Scully C."/>
            <person name="Dijksterhuis J."/>
            <person name="Roader J."/>
            <person name="Houbraken J."/>
        </authorList>
    </citation>
    <scope>NUCLEOTIDE SEQUENCE</scope>
    <source>
        <strain evidence="7">M34</strain>
    </source>
</reference>
<dbReference type="SUPFAM" id="SSF52317">
    <property type="entry name" value="Class I glutamine amidotransferase-like"/>
    <property type="match status" value="1"/>
</dbReference>
<dbReference type="AlphaFoldDB" id="A0A8H7W8G4"/>
<protein>
    <recommendedName>
        <fullName evidence="1">D-lactate dehydratase</fullName>
        <ecNumber evidence="1">4.2.1.130</ecNumber>
    </recommendedName>
</protein>
<evidence type="ECO:0000256" key="4">
    <source>
        <dbReference type="ARBA" id="ARBA00038493"/>
    </source>
</evidence>
<dbReference type="InterPro" id="IPR050325">
    <property type="entry name" value="Prot/Nucl_acid_deglycase"/>
</dbReference>
<dbReference type="InterPro" id="IPR029062">
    <property type="entry name" value="Class_I_gatase-like"/>
</dbReference>
<dbReference type="EC" id="4.2.1.130" evidence="1"/>
<dbReference type="Pfam" id="PF01965">
    <property type="entry name" value="DJ-1_PfpI"/>
    <property type="match status" value="1"/>
</dbReference>
<dbReference type="OrthoDB" id="543156at2759"/>
<organism evidence="7 8">
    <name type="scientific">Cadophora malorum</name>
    <dbReference type="NCBI Taxonomy" id="108018"/>
    <lineage>
        <taxon>Eukaryota</taxon>
        <taxon>Fungi</taxon>
        <taxon>Dikarya</taxon>
        <taxon>Ascomycota</taxon>
        <taxon>Pezizomycotina</taxon>
        <taxon>Leotiomycetes</taxon>
        <taxon>Helotiales</taxon>
        <taxon>Ploettnerulaceae</taxon>
        <taxon>Cadophora</taxon>
    </lineage>
</organism>
<dbReference type="GO" id="GO:0005737">
    <property type="term" value="C:cytoplasm"/>
    <property type="evidence" value="ECO:0007669"/>
    <property type="project" value="TreeGrafter"/>
</dbReference>
<evidence type="ECO:0000256" key="3">
    <source>
        <dbReference type="ARBA" id="ARBA00023239"/>
    </source>
</evidence>
<dbReference type="Gene3D" id="3.40.50.880">
    <property type="match status" value="1"/>
</dbReference>
<dbReference type="EMBL" id="JAFJYH010000066">
    <property type="protein sequence ID" value="KAG4421376.1"/>
    <property type="molecule type" value="Genomic_DNA"/>
</dbReference>
<dbReference type="CDD" id="cd03141">
    <property type="entry name" value="GATase1_Hsp31_like"/>
    <property type="match status" value="1"/>
</dbReference>
<accession>A0A8H7W8G4</accession>
<keyword evidence="3" id="KW-0456">Lyase</keyword>
<name>A0A8H7W8G4_9HELO</name>
<dbReference type="PANTHER" id="PTHR48094:SF11">
    <property type="entry name" value="GLUTATHIONE-INDEPENDENT GLYOXALASE HSP31-RELATED"/>
    <property type="match status" value="1"/>
</dbReference>
<feature type="domain" description="DJ-1/PfpI" evidence="6">
    <location>
        <begin position="90"/>
        <end position="225"/>
    </location>
</feature>
<keyword evidence="2" id="KW-0346">Stress response</keyword>
<evidence type="ECO:0000313" key="7">
    <source>
        <dbReference type="EMBL" id="KAG4421376.1"/>
    </source>
</evidence>
<comment type="caution">
    <text evidence="7">The sequence shown here is derived from an EMBL/GenBank/DDBJ whole genome shotgun (WGS) entry which is preliminary data.</text>
</comment>
<dbReference type="InterPro" id="IPR002818">
    <property type="entry name" value="DJ-1/PfpI"/>
</dbReference>
<evidence type="ECO:0000256" key="2">
    <source>
        <dbReference type="ARBA" id="ARBA00023016"/>
    </source>
</evidence>
<dbReference type="PANTHER" id="PTHR48094">
    <property type="entry name" value="PROTEIN/NUCLEIC ACID DEGLYCASE DJ-1-RELATED"/>
    <property type="match status" value="1"/>
</dbReference>
<dbReference type="GO" id="GO:0019243">
    <property type="term" value="P:methylglyoxal catabolic process to D-lactate via S-lactoyl-glutathione"/>
    <property type="evidence" value="ECO:0007669"/>
    <property type="project" value="TreeGrafter"/>
</dbReference>
<keyword evidence="8" id="KW-1185">Reference proteome</keyword>
<evidence type="ECO:0000313" key="8">
    <source>
        <dbReference type="Proteomes" id="UP000664132"/>
    </source>
</evidence>
<sequence>MAPKILVVLTSVDKYPTGKPTGWYLPEFAHPYHVLAPHTNITVASPKGGIAPQDPKSQAEFKNDKVSVDFLANQRSLYEETEKLEKFVGRAEEFAALFYVGGQGPMFDLATDPISHQIINEFHAAGRIVAAVCHGPAALAFVKLPDGTPFLSGAKVTGFSNSEEDAVGGTAEMPFLLETELNKASGGGYLREENWAKHVVVDRDGKLITGQNPASAYGVGEALLKSIQA</sequence>
<dbReference type="Proteomes" id="UP000664132">
    <property type="component" value="Unassembled WGS sequence"/>
</dbReference>